<evidence type="ECO:0008006" key="4">
    <source>
        <dbReference type="Google" id="ProtNLM"/>
    </source>
</evidence>
<name>A0A8J3LBL4_9ACTN</name>
<accession>A0A8J3LBL4</accession>
<comment type="caution">
    <text evidence="2">The sequence shown here is derived from an EMBL/GenBank/DDBJ whole genome shotgun (WGS) entry which is preliminary data.</text>
</comment>
<dbReference type="InterPro" id="IPR036890">
    <property type="entry name" value="HATPase_C_sf"/>
</dbReference>
<dbReference type="GO" id="GO:0004674">
    <property type="term" value="F:protein serine/threonine kinase activity"/>
    <property type="evidence" value="ECO:0007669"/>
    <property type="project" value="UniProtKB-KW"/>
</dbReference>
<dbReference type="AlphaFoldDB" id="A0A8J3LBL4"/>
<dbReference type="CDD" id="cd16936">
    <property type="entry name" value="HATPase_RsbW-like"/>
    <property type="match status" value="1"/>
</dbReference>
<feature type="region of interest" description="Disordered" evidence="1">
    <location>
        <begin position="58"/>
        <end position="104"/>
    </location>
</feature>
<keyword evidence="3" id="KW-1185">Reference proteome</keyword>
<dbReference type="Proteomes" id="UP000660339">
    <property type="component" value="Unassembled WGS sequence"/>
</dbReference>
<dbReference type="InterPro" id="IPR050267">
    <property type="entry name" value="Anti-sigma-factor_SerPK"/>
</dbReference>
<evidence type="ECO:0000313" key="2">
    <source>
        <dbReference type="EMBL" id="GIG12669.1"/>
    </source>
</evidence>
<dbReference type="PANTHER" id="PTHR35526">
    <property type="entry name" value="ANTI-SIGMA-F FACTOR RSBW-RELATED"/>
    <property type="match status" value="1"/>
</dbReference>
<dbReference type="PANTHER" id="PTHR35526:SF3">
    <property type="entry name" value="ANTI-SIGMA-F FACTOR RSBW"/>
    <property type="match status" value="1"/>
</dbReference>
<dbReference type="SUPFAM" id="SSF55874">
    <property type="entry name" value="ATPase domain of HSP90 chaperone/DNA topoisomerase II/histidine kinase"/>
    <property type="match status" value="1"/>
</dbReference>
<sequence length="253" mass="26063">MNVSVRTPTASALLGAARTTGDADGRALALAEGASDGPVDGAPEAAAVPLGWVNTGASAGGDEHAAPLNTRVRASRQRGARRSSTPPTLPAYPGGRGVPHRRRVSTHPDAAVLRIPVETRRRVMESGRQGRDVAAASIRLPGGRSSGMIARYFVRAQLGAWQLRDPSGDALILASELVSNAVLHGGGAVAIRLARIGGGLRIEVTDRSPVPPQRRSAGVDGGLGLGLVEGLSARWGVVPGRTGKVVWLEYPLG</sequence>
<dbReference type="EMBL" id="BONJ01000002">
    <property type="protein sequence ID" value="GIG12669.1"/>
    <property type="molecule type" value="Genomic_DNA"/>
</dbReference>
<gene>
    <name evidence="2" type="ORF">Cme02nite_10010</name>
</gene>
<evidence type="ECO:0000256" key="1">
    <source>
        <dbReference type="SAM" id="MobiDB-lite"/>
    </source>
</evidence>
<evidence type="ECO:0000313" key="3">
    <source>
        <dbReference type="Proteomes" id="UP000660339"/>
    </source>
</evidence>
<dbReference type="Gene3D" id="3.30.565.10">
    <property type="entry name" value="Histidine kinase-like ATPase, C-terminal domain"/>
    <property type="match status" value="1"/>
</dbReference>
<proteinExistence type="predicted"/>
<organism evidence="2 3">
    <name type="scientific">Catellatospora methionotrophica</name>
    <dbReference type="NCBI Taxonomy" id="121620"/>
    <lineage>
        <taxon>Bacteria</taxon>
        <taxon>Bacillati</taxon>
        <taxon>Actinomycetota</taxon>
        <taxon>Actinomycetes</taxon>
        <taxon>Micromonosporales</taxon>
        <taxon>Micromonosporaceae</taxon>
        <taxon>Catellatospora</taxon>
    </lineage>
</organism>
<protein>
    <recommendedName>
        <fullName evidence="4">ATP-binding protein</fullName>
    </recommendedName>
</protein>
<reference evidence="2" key="1">
    <citation type="submission" date="2021-01" db="EMBL/GenBank/DDBJ databases">
        <title>Whole genome shotgun sequence of Catellatospora methionotrophica NBRC 14553.</title>
        <authorList>
            <person name="Komaki H."/>
            <person name="Tamura T."/>
        </authorList>
    </citation>
    <scope>NUCLEOTIDE SEQUENCE</scope>
    <source>
        <strain evidence="2">NBRC 14553</strain>
    </source>
</reference>